<dbReference type="AlphaFoldDB" id="A0A4Y2AWW3"/>
<proteinExistence type="predicted"/>
<keyword evidence="2" id="KW-1185">Reference proteome</keyword>
<dbReference type="Proteomes" id="UP000499080">
    <property type="component" value="Unassembled WGS sequence"/>
</dbReference>
<dbReference type="OrthoDB" id="10577672at2759"/>
<name>A0A4Y2AWW3_ARAVE</name>
<sequence>MWQSSVEKVADNCAPVRWSPVLLKVEESVVSCGNNHNCNIPVTACSMKKKGPYSLVFDTAQKTFTFGESLSCSTMTCRTEQNTTPCHFDYNLLLFKQCSGHEVEETSEDAP</sequence>
<evidence type="ECO:0000313" key="2">
    <source>
        <dbReference type="Proteomes" id="UP000499080"/>
    </source>
</evidence>
<dbReference type="EMBL" id="BGPR01000035">
    <property type="protein sequence ID" value="GBL84017.1"/>
    <property type="molecule type" value="Genomic_DNA"/>
</dbReference>
<organism evidence="1 2">
    <name type="scientific">Araneus ventricosus</name>
    <name type="common">Orbweaver spider</name>
    <name type="synonym">Epeira ventricosa</name>
    <dbReference type="NCBI Taxonomy" id="182803"/>
    <lineage>
        <taxon>Eukaryota</taxon>
        <taxon>Metazoa</taxon>
        <taxon>Ecdysozoa</taxon>
        <taxon>Arthropoda</taxon>
        <taxon>Chelicerata</taxon>
        <taxon>Arachnida</taxon>
        <taxon>Araneae</taxon>
        <taxon>Araneomorphae</taxon>
        <taxon>Entelegynae</taxon>
        <taxon>Araneoidea</taxon>
        <taxon>Araneidae</taxon>
        <taxon>Araneus</taxon>
    </lineage>
</organism>
<evidence type="ECO:0000313" key="1">
    <source>
        <dbReference type="EMBL" id="GBL84017.1"/>
    </source>
</evidence>
<accession>A0A4Y2AWW3</accession>
<comment type="caution">
    <text evidence="1">The sequence shown here is derived from an EMBL/GenBank/DDBJ whole genome shotgun (WGS) entry which is preliminary data.</text>
</comment>
<reference evidence="1 2" key="1">
    <citation type="journal article" date="2019" name="Sci. Rep.">
        <title>Orb-weaving spider Araneus ventricosus genome elucidates the spidroin gene catalogue.</title>
        <authorList>
            <person name="Kono N."/>
            <person name="Nakamura H."/>
            <person name="Ohtoshi R."/>
            <person name="Moran D.A.P."/>
            <person name="Shinohara A."/>
            <person name="Yoshida Y."/>
            <person name="Fujiwara M."/>
            <person name="Mori M."/>
            <person name="Tomita M."/>
            <person name="Arakawa K."/>
        </authorList>
    </citation>
    <scope>NUCLEOTIDE SEQUENCE [LARGE SCALE GENOMIC DNA]</scope>
</reference>
<gene>
    <name evidence="1" type="ORF">AVEN_100879_1</name>
</gene>
<protein>
    <submittedName>
        <fullName evidence="1">Uncharacterized protein</fullName>
    </submittedName>
</protein>